<comment type="caution">
    <text evidence="1">The sequence shown here is derived from an EMBL/GenBank/DDBJ whole genome shotgun (WGS) entry which is preliminary data.</text>
</comment>
<feature type="non-terminal residue" evidence="1">
    <location>
        <position position="1"/>
    </location>
</feature>
<evidence type="ECO:0000313" key="2">
    <source>
        <dbReference type="Proteomes" id="UP000034727"/>
    </source>
</evidence>
<dbReference type="EMBL" id="LCLJ01000028">
    <property type="protein sequence ID" value="KKU14352.1"/>
    <property type="molecule type" value="Genomic_DNA"/>
</dbReference>
<reference evidence="1 2" key="1">
    <citation type="journal article" date="2015" name="Nature">
        <title>rRNA introns, odd ribosomes, and small enigmatic genomes across a large radiation of phyla.</title>
        <authorList>
            <person name="Brown C.T."/>
            <person name="Hug L.A."/>
            <person name="Thomas B.C."/>
            <person name="Sharon I."/>
            <person name="Castelle C.J."/>
            <person name="Singh A."/>
            <person name="Wilkins M.J."/>
            <person name="Williams K.H."/>
            <person name="Banfield J.F."/>
        </authorList>
    </citation>
    <scope>NUCLEOTIDE SEQUENCE [LARGE SCALE GENOMIC DNA]</scope>
</reference>
<gene>
    <name evidence="1" type="ORF">UX22_C0028G0018</name>
</gene>
<protein>
    <submittedName>
        <fullName evidence="1">Uncharacterized protein</fullName>
    </submittedName>
</protein>
<evidence type="ECO:0000313" key="1">
    <source>
        <dbReference type="EMBL" id="KKU14352.1"/>
    </source>
</evidence>
<proteinExistence type="predicted"/>
<dbReference type="Proteomes" id="UP000034727">
    <property type="component" value="Unassembled WGS sequence"/>
</dbReference>
<name>A0A0G1N1Y5_9BACT</name>
<organism evidence="1 2">
    <name type="scientific">Candidatus Jorgensenbacteria bacterium GW2011_GWA2_45_9</name>
    <dbReference type="NCBI Taxonomy" id="1618663"/>
    <lineage>
        <taxon>Bacteria</taxon>
        <taxon>Candidatus Joergenseniibacteriota</taxon>
    </lineage>
</organism>
<accession>A0A0G1N1Y5</accession>
<dbReference type="AlphaFoldDB" id="A0A0G1N1Y5"/>
<dbReference type="PATRIC" id="fig|1618663.3.peg.591"/>
<sequence>SSATTTLASSGGNLIVGTSKLFVNGTSGNVGIGEVSPGAKLSVSGGMAVGSSYDTTAVTDGNLIIQGNVGIGTTGPSQKVEIGGTRSAPATSGTTQTGILRIAQSSVGESNVLDIGNFGASPWGSWLQATERSNLAMNYPLALNPNGGNVGIGTTGPGANLEIQHTAGGAIYDMLRLTNRSDSASAGEKITFYTGSGYTETNSIQSGYNGADFYLNLGATGTTGLRINNSGNPMSIPRFPMRQASGLPQALVSITIRATSASGRRDRGRSWIFLVVSTTLLQDQMFCH</sequence>